<evidence type="ECO:0000256" key="7">
    <source>
        <dbReference type="ARBA" id="ARBA00022989"/>
    </source>
</evidence>
<dbReference type="Proteomes" id="UP000006640">
    <property type="component" value="Chromosome"/>
</dbReference>
<keyword evidence="9 11" id="KW-0472">Membrane</keyword>
<dbReference type="eggNOG" id="COG1862">
    <property type="taxonomic scope" value="Bacteria"/>
</dbReference>
<evidence type="ECO:0000256" key="8">
    <source>
        <dbReference type="ARBA" id="ARBA00023010"/>
    </source>
</evidence>
<name>D6Y2C5_THEBD</name>
<comment type="similarity">
    <text evidence="2">Belongs to the YajC family.</text>
</comment>
<keyword evidence="3" id="KW-0813">Transport</keyword>
<evidence type="ECO:0000256" key="9">
    <source>
        <dbReference type="ARBA" id="ARBA00023136"/>
    </source>
</evidence>
<keyword evidence="6" id="KW-0653">Protein transport</keyword>
<keyword evidence="4" id="KW-1003">Cell membrane</keyword>
<accession>D6Y2C5</accession>
<evidence type="ECO:0000313" key="12">
    <source>
        <dbReference type="EMBL" id="ADG88774.1"/>
    </source>
</evidence>
<evidence type="ECO:0000256" key="10">
    <source>
        <dbReference type="SAM" id="MobiDB-lite"/>
    </source>
</evidence>
<dbReference type="KEGG" id="tbi:Tbis_2062"/>
<proteinExistence type="inferred from homology"/>
<evidence type="ECO:0000256" key="2">
    <source>
        <dbReference type="ARBA" id="ARBA00006742"/>
    </source>
</evidence>
<dbReference type="NCBIfam" id="TIGR00739">
    <property type="entry name" value="yajC"/>
    <property type="match status" value="1"/>
</dbReference>
<keyword evidence="5 11" id="KW-0812">Transmembrane</keyword>
<dbReference type="PRINTS" id="PR01853">
    <property type="entry name" value="YAJCTRNLCASE"/>
</dbReference>
<keyword evidence="13" id="KW-1185">Reference proteome</keyword>
<dbReference type="HOGENOM" id="CLU_116157_4_5_11"/>
<evidence type="ECO:0000256" key="5">
    <source>
        <dbReference type="ARBA" id="ARBA00022692"/>
    </source>
</evidence>
<dbReference type="SMART" id="SM01323">
    <property type="entry name" value="YajC"/>
    <property type="match status" value="1"/>
</dbReference>
<dbReference type="EMBL" id="CP001874">
    <property type="protein sequence ID" value="ADG88774.1"/>
    <property type="molecule type" value="Genomic_DNA"/>
</dbReference>
<sequence length="113" mass="12212">MGNNPLGTFLPLILLLLIFYFLLLRPQRKRQQELIQMQNSLTPGMRVMTSTGLFATVVALRGDDVILEVAPGVETRWVKAAIARIVPPEEGEAQPGPAGGTGDAQEDKPGSES</sequence>
<dbReference type="Pfam" id="PF02699">
    <property type="entry name" value="YajC"/>
    <property type="match status" value="1"/>
</dbReference>
<keyword evidence="7 11" id="KW-1133">Transmembrane helix</keyword>
<dbReference type="PANTHER" id="PTHR33909">
    <property type="entry name" value="SEC TRANSLOCON ACCESSORY COMPLEX SUBUNIT YAJC"/>
    <property type="match status" value="1"/>
</dbReference>
<dbReference type="AlphaFoldDB" id="D6Y2C5"/>
<dbReference type="RefSeq" id="WP_013132307.1">
    <property type="nucleotide sequence ID" value="NC_014165.1"/>
</dbReference>
<evidence type="ECO:0000256" key="4">
    <source>
        <dbReference type="ARBA" id="ARBA00022475"/>
    </source>
</evidence>
<dbReference type="OrthoDB" id="2200301at2"/>
<dbReference type="GO" id="GO:0005886">
    <property type="term" value="C:plasma membrane"/>
    <property type="evidence" value="ECO:0007669"/>
    <property type="project" value="UniProtKB-SubCell"/>
</dbReference>
<feature type="transmembrane region" description="Helical" evidence="11">
    <location>
        <begin position="6"/>
        <end position="24"/>
    </location>
</feature>
<evidence type="ECO:0000313" key="13">
    <source>
        <dbReference type="Proteomes" id="UP000006640"/>
    </source>
</evidence>
<evidence type="ECO:0000256" key="3">
    <source>
        <dbReference type="ARBA" id="ARBA00022448"/>
    </source>
</evidence>
<organism evidence="12 13">
    <name type="scientific">Thermobispora bispora (strain ATCC 19993 / DSM 43833 / CBS 139.67 / JCM 10125 / KCTC 9307 / NBRC 14880 / R51)</name>
    <dbReference type="NCBI Taxonomy" id="469371"/>
    <lineage>
        <taxon>Bacteria</taxon>
        <taxon>Bacillati</taxon>
        <taxon>Actinomycetota</taxon>
        <taxon>Actinomycetes</taxon>
        <taxon>Streptosporangiales</taxon>
        <taxon>Streptosporangiaceae</taxon>
        <taxon>Thermobispora</taxon>
    </lineage>
</organism>
<feature type="region of interest" description="Disordered" evidence="10">
    <location>
        <begin position="88"/>
        <end position="113"/>
    </location>
</feature>
<dbReference type="PANTHER" id="PTHR33909:SF1">
    <property type="entry name" value="SEC TRANSLOCON ACCESSORY COMPLEX SUBUNIT YAJC"/>
    <property type="match status" value="1"/>
</dbReference>
<comment type="subcellular location">
    <subcellularLocation>
        <location evidence="1">Cell membrane</location>
        <topology evidence="1">Single-pass membrane protein</topology>
    </subcellularLocation>
</comment>
<gene>
    <name evidence="12" type="ordered locus">Tbis_2062</name>
</gene>
<evidence type="ECO:0000256" key="11">
    <source>
        <dbReference type="SAM" id="Phobius"/>
    </source>
</evidence>
<reference evidence="12 13" key="1">
    <citation type="submission" date="2010-01" db="EMBL/GenBank/DDBJ databases">
        <title>The complete genome of Thermobispora bispora DSM 43833.</title>
        <authorList>
            <consortium name="US DOE Joint Genome Institute (JGI-PGF)"/>
            <person name="Lucas S."/>
            <person name="Copeland A."/>
            <person name="Lapidus A."/>
            <person name="Glavina del Rio T."/>
            <person name="Dalin E."/>
            <person name="Tice H."/>
            <person name="Bruce D."/>
            <person name="Goodwin L."/>
            <person name="Pitluck S."/>
            <person name="Kyrpides N."/>
            <person name="Mavromatis K."/>
            <person name="Ivanova N."/>
            <person name="Mikhailova N."/>
            <person name="Chertkov O."/>
            <person name="Brettin T."/>
            <person name="Detter J.C."/>
            <person name="Han C."/>
            <person name="Larimer F."/>
            <person name="Land M."/>
            <person name="Hauser L."/>
            <person name="Markowitz V."/>
            <person name="Cheng J.-F."/>
            <person name="Hugenholtz P."/>
            <person name="Woyke T."/>
            <person name="Wu D."/>
            <person name="Jando M."/>
            <person name="Schneider S."/>
            <person name="Klenk H.-P."/>
            <person name="Eisen J.A."/>
        </authorList>
    </citation>
    <scope>NUCLEOTIDE SEQUENCE [LARGE SCALE GENOMIC DNA]</scope>
    <source>
        <strain evidence="13">ATCC 19993 / DSM 43833 / CBS 139.67 / JCM 10125 / KCTC 9307 / NBRC 14880 / R51</strain>
    </source>
</reference>
<dbReference type="InterPro" id="IPR003849">
    <property type="entry name" value="Preprotein_translocase_YajC"/>
</dbReference>
<evidence type="ECO:0000256" key="6">
    <source>
        <dbReference type="ARBA" id="ARBA00022927"/>
    </source>
</evidence>
<keyword evidence="8" id="KW-0811">Translocation</keyword>
<dbReference type="STRING" id="469371.Tbis_2062"/>
<dbReference type="GO" id="GO:0015031">
    <property type="term" value="P:protein transport"/>
    <property type="evidence" value="ECO:0007669"/>
    <property type="project" value="UniProtKB-KW"/>
</dbReference>
<protein>
    <submittedName>
        <fullName evidence="12">Preprotein translocase, YajC subunit</fullName>
    </submittedName>
</protein>
<evidence type="ECO:0000256" key="1">
    <source>
        <dbReference type="ARBA" id="ARBA00004162"/>
    </source>
</evidence>